<dbReference type="Proteomes" id="UP000649739">
    <property type="component" value="Unassembled WGS sequence"/>
</dbReference>
<evidence type="ECO:0000256" key="2">
    <source>
        <dbReference type="ARBA" id="ARBA00023125"/>
    </source>
</evidence>
<organism evidence="5 6">
    <name type="scientific">Pilimelia anulata</name>
    <dbReference type="NCBI Taxonomy" id="53371"/>
    <lineage>
        <taxon>Bacteria</taxon>
        <taxon>Bacillati</taxon>
        <taxon>Actinomycetota</taxon>
        <taxon>Actinomycetes</taxon>
        <taxon>Micromonosporales</taxon>
        <taxon>Micromonosporaceae</taxon>
        <taxon>Pilimelia</taxon>
    </lineage>
</organism>
<keyword evidence="3" id="KW-0804">Transcription</keyword>
<dbReference type="InterPro" id="IPR000524">
    <property type="entry name" value="Tscrpt_reg_HTH_GntR"/>
</dbReference>
<comment type="caution">
    <text evidence="5">The sequence shown here is derived from an EMBL/GenBank/DDBJ whole genome shotgun (WGS) entry which is preliminary data.</text>
</comment>
<evidence type="ECO:0000259" key="4">
    <source>
        <dbReference type="PROSITE" id="PS50949"/>
    </source>
</evidence>
<dbReference type="PANTHER" id="PTHR44846">
    <property type="entry name" value="MANNOSYL-D-GLYCERATE TRANSPORT/METABOLISM SYSTEM REPRESSOR MNGR-RELATED"/>
    <property type="match status" value="1"/>
</dbReference>
<dbReference type="PANTHER" id="PTHR44846:SF1">
    <property type="entry name" value="MANNOSYL-D-GLYCERATE TRANSPORT_METABOLISM SYSTEM REPRESSOR MNGR-RELATED"/>
    <property type="match status" value="1"/>
</dbReference>
<keyword evidence="6" id="KW-1185">Reference proteome</keyword>
<dbReference type="InterPro" id="IPR050679">
    <property type="entry name" value="Bact_HTH_transcr_reg"/>
</dbReference>
<keyword evidence="1" id="KW-0805">Transcription regulation</keyword>
<name>A0A8J3F8L9_9ACTN</name>
<dbReference type="SMART" id="SM00866">
    <property type="entry name" value="UTRA"/>
    <property type="match status" value="1"/>
</dbReference>
<sequence>MTSPPPGARPVDRDSALPLWAQVHDDLARRLTAGEFDGAFPGEFALVQQYGVSRHTIREALRRLRSDGRVVAGRGRPSRPAPREIDQPLDRLYSLFAAVEAVGQRQHSIVRALDLRTDEIAAAHLGLAPRAALVYLERVRLADGEPLAFDRAWLPATIAVGLLDADFTHTALYDELAGTCGHEITGGREQYRAAVPTAAERCLLGLDETVAVFTIDRLARSGEQAVEWRHTVVRGDRFTVSAEFTARAGYRFPAAVPA</sequence>
<proteinExistence type="predicted"/>
<evidence type="ECO:0000313" key="6">
    <source>
        <dbReference type="Proteomes" id="UP000649739"/>
    </source>
</evidence>
<dbReference type="PROSITE" id="PS50949">
    <property type="entry name" value="HTH_GNTR"/>
    <property type="match status" value="1"/>
</dbReference>
<dbReference type="SMART" id="SM00345">
    <property type="entry name" value="HTH_GNTR"/>
    <property type="match status" value="1"/>
</dbReference>
<dbReference type="Gene3D" id="1.10.10.10">
    <property type="entry name" value="Winged helix-like DNA-binding domain superfamily/Winged helix DNA-binding domain"/>
    <property type="match status" value="1"/>
</dbReference>
<dbReference type="AlphaFoldDB" id="A0A8J3F8L9"/>
<feature type="domain" description="HTH gntR-type" evidence="4">
    <location>
        <begin position="17"/>
        <end position="83"/>
    </location>
</feature>
<protein>
    <submittedName>
        <fullName evidence="5">GntR family transcriptional regulator</fullName>
    </submittedName>
</protein>
<dbReference type="GO" id="GO:0003677">
    <property type="term" value="F:DNA binding"/>
    <property type="evidence" value="ECO:0007669"/>
    <property type="project" value="UniProtKB-KW"/>
</dbReference>
<gene>
    <name evidence="5" type="ORF">GCM10010123_06800</name>
</gene>
<dbReference type="Pfam" id="PF00392">
    <property type="entry name" value="GntR"/>
    <property type="match status" value="1"/>
</dbReference>
<dbReference type="InterPro" id="IPR028978">
    <property type="entry name" value="Chorismate_lyase_/UTRA_dom_sf"/>
</dbReference>
<evidence type="ECO:0000256" key="3">
    <source>
        <dbReference type="ARBA" id="ARBA00023163"/>
    </source>
</evidence>
<dbReference type="GO" id="GO:0003700">
    <property type="term" value="F:DNA-binding transcription factor activity"/>
    <property type="evidence" value="ECO:0007669"/>
    <property type="project" value="InterPro"/>
</dbReference>
<dbReference type="Gene3D" id="3.40.1410.10">
    <property type="entry name" value="Chorismate lyase-like"/>
    <property type="match status" value="1"/>
</dbReference>
<dbReference type="SUPFAM" id="SSF46785">
    <property type="entry name" value="Winged helix' DNA-binding domain"/>
    <property type="match status" value="1"/>
</dbReference>
<dbReference type="EMBL" id="BMQB01000001">
    <property type="protein sequence ID" value="GGJ79562.1"/>
    <property type="molecule type" value="Genomic_DNA"/>
</dbReference>
<dbReference type="GO" id="GO:0045892">
    <property type="term" value="P:negative regulation of DNA-templated transcription"/>
    <property type="evidence" value="ECO:0007669"/>
    <property type="project" value="TreeGrafter"/>
</dbReference>
<dbReference type="InterPro" id="IPR036390">
    <property type="entry name" value="WH_DNA-bd_sf"/>
</dbReference>
<dbReference type="RefSeq" id="WP_189168495.1">
    <property type="nucleotide sequence ID" value="NZ_BMQB01000001.1"/>
</dbReference>
<reference evidence="5" key="2">
    <citation type="submission" date="2020-09" db="EMBL/GenBank/DDBJ databases">
        <authorList>
            <person name="Sun Q."/>
            <person name="Ohkuma M."/>
        </authorList>
    </citation>
    <scope>NUCLEOTIDE SEQUENCE</scope>
    <source>
        <strain evidence="5">JCM 3090</strain>
    </source>
</reference>
<accession>A0A8J3F8L9</accession>
<dbReference type="CDD" id="cd07377">
    <property type="entry name" value="WHTH_GntR"/>
    <property type="match status" value="1"/>
</dbReference>
<reference evidence="5" key="1">
    <citation type="journal article" date="2014" name="Int. J. Syst. Evol. Microbiol.">
        <title>Complete genome sequence of Corynebacterium casei LMG S-19264T (=DSM 44701T), isolated from a smear-ripened cheese.</title>
        <authorList>
            <consortium name="US DOE Joint Genome Institute (JGI-PGF)"/>
            <person name="Walter F."/>
            <person name="Albersmeier A."/>
            <person name="Kalinowski J."/>
            <person name="Ruckert C."/>
        </authorList>
    </citation>
    <scope>NUCLEOTIDE SEQUENCE</scope>
    <source>
        <strain evidence="5">JCM 3090</strain>
    </source>
</reference>
<dbReference type="InterPro" id="IPR011663">
    <property type="entry name" value="UTRA"/>
</dbReference>
<dbReference type="InterPro" id="IPR036388">
    <property type="entry name" value="WH-like_DNA-bd_sf"/>
</dbReference>
<dbReference type="Pfam" id="PF07702">
    <property type="entry name" value="UTRA"/>
    <property type="match status" value="1"/>
</dbReference>
<evidence type="ECO:0000256" key="1">
    <source>
        <dbReference type="ARBA" id="ARBA00023015"/>
    </source>
</evidence>
<evidence type="ECO:0000313" key="5">
    <source>
        <dbReference type="EMBL" id="GGJ79562.1"/>
    </source>
</evidence>
<dbReference type="PRINTS" id="PR00035">
    <property type="entry name" value="HTHGNTR"/>
</dbReference>
<keyword evidence="2" id="KW-0238">DNA-binding</keyword>
<dbReference type="SUPFAM" id="SSF64288">
    <property type="entry name" value="Chorismate lyase-like"/>
    <property type="match status" value="1"/>
</dbReference>